<proteinExistence type="predicted"/>
<dbReference type="InterPro" id="IPR011528">
    <property type="entry name" value="NERD"/>
</dbReference>
<dbReference type="AlphaFoldDB" id="A0A9D1QFS5"/>
<reference evidence="2" key="2">
    <citation type="submission" date="2021-04" db="EMBL/GenBank/DDBJ databases">
        <authorList>
            <person name="Gilroy R."/>
        </authorList>
    </citation>
    <scope>NUCLEOTIDE SEQUENCE</scope>
    <source>
        <strain evidence="2">ChiHjej13B12-752</strain>
    </source>
</reference>
<dbReference type="PROSITE" id="PS50965">
    <property type="entry name" value="NERD"/>
    <property type="match status" value="1"/>
</dbReference>
<reference evidence="2" key="1">
    <citation type="journal article" date="2021" name="PeerJ">
        <title>Extensive microbial diversity within the chicken gut microbiome revealed by metagenomics and culture.</title>
        <authorList>
            <person name="Gilroy R."/>
            <person name="Ravi A."/>
            <person name="Getino M."/>
            <person name="Pursley I."/>
            <person name="Horton D.L."/>
            <person name="Alikhan N.F."/>
            <person name="Baker D."/>
            <person name="Gharbi K."/>
            <person name="Hall N."/>
            <person name="Watson M."/>
            <person name="Adriaenssens E.M."/>
            <person name="Foster-Nyarko E."/>
            <person name="Jarju S."/>
            <person name="Secka A."/>
            <person name="Antonio M."/>
            <person name="Oren A."/>
            <person name="Chaudhuri R.R."/>
            <person name="La Ragione R."/>
            <person name="Hildebrand F."/>
            <person name="Pallen M.J."/>
        </authorList>
    </citation>
    <scope>NUCLEOTIDE SEQUENCE</scope>
    <source>
        <strain evidence="2">ChiHjej13B12-752</strain>
    </source>
</reference>
<evidence type="ECO:0000313" key="3">
    <source>
        <dbReference type="Proteomes" id="UP000823989"/>
    </source>
</evidence>
<dbReference type="Proteomes" id="UP000823989">
    <property type="component" value="Unassembled WGS sequence"/>
</dbReference>
<dbReference type="EMBL" id="DXHR01000003">
    <property type="protein sequence ID" value="HIW11713.1"/>
    <property type="molecule type" value="Genomic_DNA"/>
</dbReference>
<evidence type="ECO:0000259" key="1">
    <source>
        <dbReference type="PROSITE" id="PS50965"/>
    </source>
</evidence>
<comment type="caution">
    <text evidence="2">The sequence shown here is derived from an EMBL/GenBank/DDBJ whole genome shotgun (WGS) entry which is preliminary data.</text>
</comment>
<sequence length="323" mass="37117">MKRKKTLEHQWLEVGGRRRGLDGRGAGELKRLQRGFEGEVEMDRFVEAYGGNGWQVYRDVWLDCGGITQIDIMIVTAGGIYVCDAKNYSGDYVYADGRWYAGGRLLNRDIFVQLKRSMEKVNDMCTRIGPDIRAEGAVVFVNEHFELEMESSVFERVVMRNRIRKYLVEIDTAAVAGRLHVDRLCRAVETYMIENPYKPPVCDAGMYSLLAKGVNCVGCGSYGVGVGYRFIHCQNCRMKEGKEKGILRMICEYGVLMHHKDLILHDIYEFLGGEVEKRYLKTILGKYFKVLSRGKYAKYSNPRQIFDYSFGHLSFFYKDVAAR</sequence>
<accession>A0A9D1QFS5</accession>
<feature type="domain" description="NERD" evidence="1">
    <location>
        <begin position="34"/>
        <end position="147"/>
    </location>
</feature>
<dbReference type="Pfam" id="PF08378">
    <property type="entry name" value="NERD"/>
    <property type="match status" value="1"/>
</dbReference>
<evidence type="ECO:0000313" key="2">
    <source>
        <dbReference type="EMBL" id="HIW11713.1"/>
    </source>
</evidence>
<name>A0A9D1QFS5_9STAP</name>
<gene>
    <name evidence="2" type="ORF">H9891_00905</name>
</gene>
<organism evidence="2 3">
    <name type="scientific">Candidatus Salinicoccus stercoripullorum</name>
    <dbReference type="NCBI Taxonomy" id="2838756"/>
    <lineage>
        <taxon>Bacteria</taxon>
        <taxon>Bacillati</taxon>
        <taxon>Bacillota</taxon>
        <taxon>Bacilli</taxon>
        <taxon>Bacillales</taxon>
        <taxon>Staphylococcaceae</taxon>
        <taxon>Salinicoccus</taxon>
    </lineage>
</organism>
<protein>
    <submittedName>
        <fullName evidence="2">NERD domain-containing protein</fullName>
    </submittedName>
</protein>